<evidence type="ECO:0000256" key="5">
    <source>
        <dbReference type="ARBA" id="ARBA00023163"/>
    </source>
</evidence>
<evidence type="ECO:0000259" key="7">
    <source>
        <dbReference type="Pfam" id="PF04542"/>
    </source>
</evidence>
<comment type="similarity">
    <text evidence="1 6">Belongs to the sigma-70 factor family. ECF subfamily.</text>
</comment>
<evidence type="ECO:0000313" key="9">
    <source>
        <dbReference type="EMBL" id="QEG24730.1"/>
    </source>
</evidence>
<dbReference type="Gene3D" id="1.10.10.10">
    <property type="entry name" value="Winged helix-like DNA-binding domain superfamily/Winged helix DNA-binding domain"/>
    <property type="match status" value="1"/>
</dbReference>
<feature type="domain" description="RNA polymerase sigma factor 70 region 4 type 2" evidence="8">
    <location>
        <begin position="147"/>
        <end position="196"/>
    </location>
</feature>
<dbReference type="InterPro" id="IPR014284">
    <property type="entry name" value="RNA_pol_sigma-70_dom"/>
</dbReference>
<accession>A0A5B9PHF8</accession>
<dbReference type="RefSeq" id="WP_075083711.1">
    <property type="nucleotide sequence ID" value="NZ_CP042912.1"/>
</dbReference>
<dbReference type="Pfam" id="PF04542">
    <property type="entry name" value="Sigma70_r2"/>
    <property type="match status" value="1"/>
</dbReference>
<dbReference type="STRING" id="980251.GCA_001642875_00917"/>
<evidence type="ECO:0000256" key="6">
    <source>
        <dbReference type="RuleBase" id="RU000716"/>
    </source>
</evidence>
<dbReference type="CDD" id="cd06171">
    <property type="entry name" value="Sigma70_r4"/>
    <property type="match status" value="1"/>
</dbReference>
<dbReference type="SUPFAM" id="SSF88659">
    <property type="entry name" value="Sigma3 and sigma4 domains of RNA polymerase sigma factors"/>
    <property type="match status" value="1"/>
</dbReference>
<keyword evidence="3 6" id="KW-0731">Sigma factor</keyword>
<feature type="domain" description="RNA polymerase sigma-70 region 2" evidence="7">
    <location>
        <begin position="36"/>
        <end position="104"/>
    </location>
</feature>
<dbReference type="SUPFAM" id="SSF88946">
    <property type="entry name" value="Sigma2 domain of RNA polymerase sigma factors"/>
    <property type="match status" value="1"/>
</dbReference>
<dbReference type="EMBL" id="CP042912">
    <property type="protein sequence ID" value="QEG24730.1"/>
    <property type="molecule type" value="Genomic_DNA"/>
</dbReference>
<dbReference type="Gene3D" id="1.10.1740.10">
    <property type="match status" value="1"/>
</dbReference>
<dbReference type="InterPro" id="IPR036388">
    <property type="entry name" value="WH-like_DNA-bd_sf"/>
</dbReference>
<dbReference type="PROSITE" id="PS01063">
    <property type="entry name" value="SIGMA70_ECF"/>
    <property type="match status" value="1"/>
</dbReference>
<keyword evidence="4 6" id="KW-0238">DNA-binding</keyword>
<keyword evidence="2 6" id="KW-0805">Transcription regulation</keyword>
<evidence type="ECO:0000256" key="3">
    <source>
        <dbReference type="ARBA" id="ARBA00023082"/>
    </source>
</evidence>
<dbReference type="InterPro" id="IPR013249">
    <property type="entry name" value="RNA_pol_sigma70_r4_t2"/>
</dbReference>
<evidence type="ECO:0000256" key="4">
    <source>
        <dbReference type="ARBA" id="ARBA00023125"/>
    </source>
</evidence>
<keyword evidence="10" id="KW-1185">Reference proteome</keyword>
<keyword evidence="5 6" id="KW-0804">Transcription</keyword>
<dbReference type="Pfam" id="PF08281">
    <property type="entry name" value="Sigma70_r4_2"/>
    <property type="match status" value="1"/>
</dbReference>
<dbReference type="InterPro" id="IPR000838">
    <property type="entry name" value="RNA_pol_sigma70_ECF_CS"/>
</dbReference>
<evidence type="ECO:0000313" key="10">
    <source>
        <dbReference type="Proteomes" id="UP000322214"/>
    </source>
</evidence>
<dbReference type="PANTHER" id="PTHR43133">
    <property type="entry name" value="RNA POLYMERASE ECF-TYPE SIGMA FACTO"/>
    <property type="match status" value="1"/>
</dbReference>
<dbReference type="AlphaFoldDB" id="A0A5B9PHF8"/>
<dbReference type="GO" id="GO:0003677">
    <property type="term" value="F:DNA binding"/>
    <property type="evidence" value="ECO:0007669"/>
    <property type="project" value="UniProtKB-KW"/>
</dbReference>
<dbReference type="NCBIfam" id="TIGR02937">
    <property type="entry name" value="sigma70-ECF"/>
    <property type="match status" value="1"/>
</dbReference>
<sequence length="229" mass="26007">MPDPPPEPKTRYELTDPDVRLMLRVRDGDEAAFRELVEKYQGRLVGILTHLVSDRETAEDLAQDVFLRVYRARERYQPTAKFSTWLFTITHNVASNSLRKSSRRKEINLVSSPSGSMPVRPLEMMAKEKSGLMPARQLLNSEMEKVMMAAIEQLGERQRIATILSKFEGMSYMEIGETMGLTTQAVKSLLSRARNNLKDILKPYLESGGLQESMAEGFNEEPNDEAQGH</sequence>
<evidence type="ECO:0000256" key="1">
    <source>
        <dbReference type="ARBA" id="ARBA00010641"/>
    </source>
</evidence>
<evidence type="ECO:0000256" key="2">
    <source>
        <dbReference type="ARBA" id="ARBA00023015"/>
    </source>
</evidence>
<dbReference type="InterPro" id="IPR039425">
    <property type="entry name" value="RNA_pol_sigma-70-like"/>
</dbReference>
<name>A0A5B9PHF8_9BACT</name>
<gene>
    <name evidence="9" type="primary">rpoE_4</name>
    <name evidence="9" type="ORF">MFFC18_46520</name>
</gene>
<dbReference type="InterPro" id="IPR013325">
    <property type="entry name" value="RNA_pol_sigma_r2"/>
</dbReference>
<dbReference type="GO" id="GO:0016987">
    <property type="term" value="F:sigma factor activity"/>
    <property type="evidence" value="ECO:0007669"/>
    <property type="project" value="UniProtKB-KW"/>
</dbReference>
<dbReference type="KEGG" id="mff:MFFC18_46520"/>
<organism evidence="9 10">
    <name type="scientific">Mariniblastus fucicola</name>
    <dbReference type="NCBI Taxonomy" id="980251"/>
    <lineage>
        <taxon>Bacteria</taxon>
        <taxon>Pseudomonadati</taxon>
        <taxon>Planctomycetota</taxon>
        <taxon>Planctomycetia</taxon>
        <taxon>Pirellulales</taxon>
        <taxon>Pirellulaceae</taxon>
        <taxon>Mariniblastus</taxon>
    </lineage>
</organism>
<reference evidence="9 10" key="1">
    <citation type="submission" date="2019-08" db="EMBL/GenBank/DDBJ databases">
        <title>Deep-cultivation of Planctomycetes and their phenomic and genomic characterization uncovers novel biology.</title>
        <authorList>
            <person name="Wiegand S."/>
            <person name="Jogler M."/>
            <person name="Boedeker C."/>
            <person name="Pinto D."/>
            <person name="Vollmers J."/>
            <person name="Rivas-Marin E."/>
            <person name="Kohn T."/>
            <person name="Peeters S.H."/>
            <person name="Heuer A."/>
            <person name="Rast P."/>
            <person name="Oberbeckmann S."/>
            <person name="Bunk B."/>
            <person name="Jeske O."/>
            <person name="Meyerdierks A."/>
            <person name="Storesund J.E."/>
            <person name="Kallscheuer N."/>
            <person name="Luecker S."/>
            <person name="Lage O.M."/>
            <person name="Pohl T."/>
            <person name="Merkel B.J."/>
            <person name="Hornburger P."/>
            <person name="Mueller R.-W."/>
            <person name="Bruemmer F."/>
            <person name="Labrenz M."/>
            <person name="Spormann A.M."/>
            <person name="Op den Camp H."/>
            <person name="Overmann J."/>
            <person name="Amann R."/>
            <person name="Jetten M.S.M."/>
            <person name="Mascher T."/>
            <person name="Medema M.H."/>
            <person name="Devos D.P."/>
            <person name="Kaster A.-K."/>
            <person name="Ovreas L."/>
            <person name="Rohde M."/>
            <person name="Galperin M.Y."/>
            <person name="Jogler C."/>
        </authorList>
    </citation>
    <scope>NUCLEOTIDE SEQUENCE [LARGE SCALE GENOMIC DNA]</scope>
    <source>
        <strain evidence="9 10">FC18</strain>
    </source>
</reference>
<dbReference type="GO" id="GO:0006352">
    <property type="term" value="P:DNA-templated transcription initiation"/>
    <property type="evidence" value="ECO:0007669"/>
    <property type="project" value="InterPro"/>
</dbReference>
<dbReference type="Proteomes" id="UP000322214">
    <property type="component" value="Chromosome"/>
</dbReference>
<dbReference type="PANTHER" id="PTHR43133:SF8">
    <property type="entry name" value="RNA POLYMERASE SIGMA FACTOR HI_1459-RELATED"/>
    <property type="match status" value="1"/>
</dbReference>
<dbReference type="InterPro" id="IPR013324">
    <property type="entry name" value="RNA_pol_sigma_r3/r4-like"/>
</dbReference>
<evidence type="ECO:0000259" key="8">
    <source>
        <dbReference type="Pfam" id="PF08281"/>
    </source>
</evidence>
<proteinExistence type="inferred from homology"/>
<dbReference type="InterPro" id="IPR007627">
    <property type="entry name" value="RNA_pol_sigma70_r2"/>
</dbReference>
<protein>
    <recommendedName>
        <fullName evidence="6">RNA polymerase sigma factor</fullName>
    </recommendedName>
</protein>